<dbReference type="RefSeq" id="XP_009844541.1">
    <property type="nucleotide sequence ID" value="XM_009846239.1"/>
</dbReference>
<dbReference type="EMBL" id="KI913220">
    <property type="protein sequence ID" value="ETV65962.1"/>
    <property type="molecule type" value="Genomic_DNA"/>
</dbReference>
<feature type="compositionally biased region" description="Pro residues" evidence="1">
    <location>
        <begin position="1"/>
        <end position="14"/>
    </location>
</feature>
<dbReference type="AlphaFoldDB" id="W4FEP0"/>
<feature type="compositionally biased region" description="Polar residues" evidence="1">
    <location>
        <begin position="614"/>
        <end position="629"/>
    </location>
</feature>
<name>W4FEP0_APHAT</name>
<evidence type="ECO:0000256" key="1">
    <source>
        <dbReference type="SAM" id="MobiDB-lite"/>
    </source>
</evidence>
<dbReference type="OrthoDB" id="142960at2759"/>
<feature type="compositionally biased region" description="Low complexity" evidence="1">
    <location>
        <begin position="422"/>
        <end position="439"/>
    </location>
</feature>
<dbReference type="VEuPathDB" id="FungiDB:H257_17440"/>
<dbReference type="GeneID" id="20819436"/>
<reference evidence="2" key="1">
    <citation type="submission" date="2013-12" db="EMBL/GenBank/DDBJ databases">
        <title>The Genome Sequence of Aphanomyces astaci APO3.</title>
        <authorList>
            <consortium name="The Broad Institute Genomics Platform"/>
            <person name="Russ C."/>
            <person name="Tyler B."/>
            <person name="van West P."/>
            <person name="Dieguez-Uribeondo J."/>
            <person name="Young S.K."/>
            <person name="Zeng Q."/>
            <person name="Gargeya S."/>
            <person name="Fitzgerald M."/>
            <person name="Abouelleil A."/>
            <person name="Alvarado L."/>
            <person name="Chapman S.B."/>
            <person name="Gainer-Dewar J."/>
            <person name="Goldberg J."/>
            <person name="Griggs A."/>
            <person name="Gujja S."/>
            <person name="Hansen M."/>
            <person name="Howarth C."/>
            <person name="Imamovic A."/>
            <person name="Ireland A."/>
            <person name="Larimer J."/>
            <person name="McCowan C."/>
            <person name="Murphy C."/>
            <person name="Pearson M."/>
            <person name="Poon T.W."/>
            <person name="Priest M."/>
            <person name="Roberts A."/>
            <person name="Saif S."/>
            <person name="Shea T."/>
            <person name="Sykes S."/>
            <person name="Wortman J."/>
            <person name="Nusbaum C."/>
            <person name="Birren B."/>
        </authorList>
    </citation>
    <scope>NUCLEOTIDE SEQUENCE [LARGE SCALE GENOMIC DNA]</scope>
    <source>
        <strain evidence="2">APO3</strain>
    </source>
</reference>
<feature type="region of interest" description="Disordered" evidence="1">
    <location>
        <begin position="174"/>
        <end position="194"/>
    </location>
</feature>
<organism evidence="2">
    <name type="scientific">Aphanomyces astaci</name>
    <name type="common">Crayfish plague agent</name>
    <dbReference type="NCBI Taxonomy" id="112090"/>
    <lineage>
        <taxon>Eukaryota</taxon>
        <taxon>Sar</taxon>
        <taxon>Stramenopiles</taxon>
        <taxon>Oomycota</taxon>
        <taxon>Saprolegniomycetes</taxon>
        <taxon>Saprolegniales</taxon>
        <taxon>Verrucalvaceae</taxon>
        <taxon>Aphanomyces</taxon>
    </lineage>
</organism>
<feature type="region of interest" description="Disordered" evidence="1">
    <location>
        <begin position="579"/>
        <end position="629"/>
    </location>
</feature>
<sequence length="776" mass="85106">MRYPPTPKYQPSPYEPAQTERGVAGPTIDEDDQEEYDATTALQFPGIRNLHYEGFTADYLAEVERHFADAKVRIHFSINPSLQRPDEQLTILNYRPEIEDICQERFGLTFRGGLLEHGQQLLGDPLQRTIQAWAAPRRGYLFLRDIYVVMVDHYAGVLDNGLYSTNSNTIHPNSPLESSCSPYEPLGQPTQSSKATPGCAELMAHVTTGLPLAVLTGPRKASIARFCLAFPSQRMAESVYAFFRRHVADPNRLDLPLPPSMKLLPLRDFCWDNPTSTFFQATSAATLVHTEVRIGRLPPLTATEDNLAALRGSCRAIPDVNSRRLCHPNVRHTTAHCLSLVHLWPPWRHLTLYPVATVDATTTSANPVTASPILTHGIASAANPSTNPPLAGTYTARTHTRAGPVDTAARDNTPAPPPNTPPRTTTRPGNSLSSSTRPRSPAPTPISVYTSDVIYPHTWTNASATFSTLDARLLEERRLREAEELLQAEDNRLCTEAQNKLNTVASGLYLPPAAPMPPVTDFPTNLLDTEEDELMALGQGPNDNMGTEPDEHMAPTTHRQRLWSGTWWLLTTALCGRVQPPRRVSPTPPLPGNAAADAPGDSSAFLSPHLTPTRPDTNLITSSDVNPSNVKSTLATQEKAPPPHRQIDSLCIASTKINKNTYGKAGDELATWFHASALDILIIADSDLPAHKATQLWTPTPSGSLTPHLMAISNHRVSILYDTTLALMMYCTPYSPSGRRISICVRLGKGSLLALIGTYCQDTPAAHREATDQEWQ</sequence>
<feature type="region of interest" description="Disordered" evidence="1">
    <location>
        <begin position="1"/>
        <end position="28"/>
    </location>
</feature>
<protein>
    <submittedName>
        <fullName evidence="2">Uncharacterized protein</fullName>
    </submittedName>
</protein>
<feature type="region of interest" description="Disordered" evidence="1">
    <location>
        <begin position="404"/>
        <end position="445"/>
    </location>
</feature>
<accession>W4FEP0</accession>
<gene>
    <name evidence="2" type="ORF">H257_17440</name>
</gene>
<evidence type="ECO:0000313" key="2">
    <source>
        <dbReference type="EMBL" id="ETV65962.1"/>
    </source>
</evidence>
<proteinExistence type="predicted"/>